<dbReference type="Gene3D" id="3.40.630.10">
    <property type="entry name" value="Zn peptidases"/>
    <property type="match status" value="1"/>
</dbReference>
<dbReference type="SUPFAM" id="SSF53187">
    <property type="entry name" value="Zn-dependent exopeptidases"/>
    <property type="match status" value="1"/>
</dbReference>
<dbReference type="EMBL" id="CASHTH010003376">
    <property type="protein sequence ID" value="CAI8044140.1"/>
    <property type="molecule type" value="Genomic_DNA"/>
</dbReference>
<gene>
    <name evidence="2" type="ORF">GBAR_LOCUS24513</name>
</gene>
<keyword evidence="1 2" id="KW-0378">Hydrolase</keyword>
<name>A0AA35XAC7_GEOBA</name>
<dbReference type="GO" id="GO:0016813">
    <property type="term" value="F:hydrolase activity, acting on carbon-nitrogen (but not peptide) bonds, in linear amidines"/>
    <property type="evidence" value="ECO:0007669"/>
    <property type="project" value="InterPro"/>
</dbReference>
<protein>
    <submittedName>
        <fullName evidence="2">N-carbamoyl-L-amino-acid hydrolase</fullName>
    </submittedName>
</protein>
<sequence length="78" mass="8426">MNALGQIGRDEFGMQRVAFSRQDVAGRDYVSALMRGAGMSVRIDPAGNIIGRLEGTEPAMPAIVLGSHTDTVPQRRRV</sequence>
<proteinExistence type="predicted"/>
<evidence type="ECO:0000256" key="1">
    <source>
        <dbReference type="ARBA" id="ARBA00022801"/>
    </source>
</evidence>
<dbReference type="AlphaFoldDB" id="A0AA35XAC7"/>
<keyword evidence="3" id="KW-1185">Reference proteome</keyword>
<accession>A0AA35XAC7</accession>
<organism evidence="2 3">
    <name type="scientific">Geodia barretti</name>
    <name type="common">Barrett's horny sponge</name>
    <dbReference type="NCBI Taxonomy" id="519541"/>
    <lineage>
        <taxon>Eukaryota</taxon>
        <taxon>Metazoa</taxon>
        <taxon>Porifera</taxon>
        <taxon>Demospongiae</taxon>
        <taxon>Heteroscleromorpha</taxon>
        <taxon>Tetractinellida</taxon>
        <taxon>Astrophorina</taxon>
        <taxon>Geodiidae</taxon>
        <taxon>Geodia</taxon>
    </lineage>
</organism>
<comment type="caution">
    <text evidence="2">The sequence shown here is derived from an EMBL/GenBank/DDBJ whole genome shotgun (WGS) entry which is preliminary data.</text>
</comment>
<dbReference type="InterPro" id="IPR010158">
    <property type="entry name" value="Amidase_Cbmase"/>
</dbReference>
<evidence type="ECO:0000313" key="2">
    <source>
        <dbReference type="EMBL" id="CAI8044140.1"/>
    </source>
</evidence>
<reference evidence="2" key="1">
    <citation type="submission" date="2023-03" db="EMBL/GenBank/DDBJ databases">
        <authorList>
            <person name="Steffen K."/>
            <person name="Cardenas P."/>
        </authorList>
    </citation>
    <scope>NUCLEOTIDE SEQUENCE</scope>
</reference>
<dbReference type="PANTHER" id="PTHR32494:SF5">
    <property type="entry name" value="ALLANTOATE AMIDOHYDROLASE"/>
    <property type="match status" value="1"/>
</dbReference>
<evidence type="ECO:0000313" key="3">
    <source>
        <dbReference type="Proteomes" id="UP001174909"/>
    </source>
</evidence>
<dbReference type="Proteomes" id="UP001174909">
    <property type="component" value="Unassembled WGS sequence"/>
</dbReference>
<dbReference type="PANTHER" id="PTHR32494">
    <property type="entry name" value="ALLANTOATE DEIMINASE-RELATED"/>
    <property type="match status" value="1"/>
</dbReference>